<accession>A0A915PRL5</accession>
<reference evidence="11" key="1">
    <citation type="submission" date="2022-11" db="UniProtKB">
        <authorList>
            <consortium name="WormBaseParasite"/>
        </authorList>
    </citation>
    <scope>IDENTIFICATION</scope>
</reference>
<dbReference type="PANTHER" id="PTHR31531">
    <property type="entry name" value="E3 UBIQUITIN-PROTEIN LIGASE E3D FAMILY MEMBER"/>
    <property type="match status" value="1"/>
</dbReference>
<dbReference type="Proteomes" id="UP000887581">
    <property type="component" value="Unplaced"/>
</dbReference>
<dbReference type="GO" id="GO:0030332">
    <property type="term" value="F:cyclin binding"/>
    <property type="evidence" value="ECO:0007669"/>
    <property type="project" value="TreeGrafter"/>
</dbReference>
<evidence type="ECO:0000256" key="9">
    <source>
        <dbReference type="SAM" id="MobiDB-lite"/>
    </source>
</evidence>
<proteinExistence type="predicted"/>
<evidence type="ECO:0000313" key="10">
    <source>
        <dbReference type="Proteomes" id="UP000887581"/>
    </source>
</evidence>
<evidence type="ECO:0000256" key="6">
    <source>
        <dbReference type="ARBA" id="ARBA00032298"/>
    </source>
</evidence>
<dbReference type="GO" id="GO:0000209">
    <property type="term" value="P:protein polyubiquitination"/>
    <property type="evidence" value="ECO:0007669"/>
    <property type="project" value="TreeGrafter"/>
</dbReference>
<protein>
    <recommendedName>
        <fullName evidence="3">E3 ubiquitin-protein ligase E3D</fullName>
        <ecNumber evidence="2">2.3.2.26</ecNumber>
    </recommendedName>
    <alternativeName>
        <fullName evidence="6">HECT-type E3 ubiquitin transferase E3D</fullName>
    </alternativeName>
    <alternativeName>
        <fullName evidence="5">UbcH10-binding protein with a HECT-like domain</fullName>
    </alternativeName>
    <alternativeName>
        <fullName evidence="4">Ubiquitin-conjugating enzyme E2C-binding protein</fullName>
    </alternativeName>
</protein>
<dbReference type="GO" id="GO:0043161">
    <property type="term" value="P:proteasome-mediated ubiquitin-dependent protein catabolic process"/>
    <property type="evidence" value="ECO:0007669"/>
    <property type="project" value="TreeGrafter"/>
</dbReference>
<feature type="compositionally biased region" description="Polar residues" evidence="9">
    <location>
        <begin position="57"/>
        <end position="66"/>
    </location>
</feature>
<evidence type="ECO:0000256" key="2">
    <source>
        <dbReference type="ARBA" id="ARBA00012485"/>
    </source>
</evidence>
<dbReference type="GO" id="GO:0051865">
    <property type="term" value="P:protein autoubiquitination"/>
    <property type="evidence" value="ECO:0007669"/>
    <property type="project" value="TreeGrafter"/>
</dbReference>
<dbReference type="Pfam" id="PF09814">
    <property type="entry name" value="HECT_2"/>
    <property type="match status" value="1"/>
</dbReference>
<sequence>MPLKSWKTRSFLIELKPRSEFASLFVDCPPVNAGEASCFSSQQTEKQTTKKKVSSEDGTSPSVSNELNERKEMVHIREHSIEVGSIVERRRNGVTELLPSYWAKFGDLTLYPNSVCALTWADNHRLFMCKVRVATNGYPLIPKTFHQLAVDVLSGMLLDEYIENAQSVVLQAECAECSATLFSYSKDCVKLQSLPEDGWLNTSPSMEYFCRDTCGGGSHSHVHHGAHASDFISSNDAQKQWLPNEERIVISDSYFLILKKMITSDTVTANDSSSVVLCAKCSVEIGVILKSNTDILQFSHVMCNLMATNERETYINARFGTLERFFAWTLLYQCESQTSGKLVLRSYDKRPYLLIWLLDSYVVISHGELAETEIEGEGNDRTVYSFPALKMLYKIFNAESAKTDPRANGEDASVGILDMPLTCCVKLTEMLLESSLALPPTGRSVGQFYVGFLKLKNVVD</sequence>
<dbReference type="GO" id="GO:0005829">
    <property type="term" value="C:cytosol"/>
    <property type="evidence" value="ECO:0007669"/>
    <property type="project" value="TreeGrafter"/>
</dbReference>
<dbReference type="WBParaSite" id="sdigi.contig350.g7651.t1">
    <property type="protein sequence ID" value="sdigi.contig350.g7651.t1"/>
    <property type="gene ID" value="sdigi.contig350.g7651"/>
</dbReference>
<feature type="region of interest" description="Disordered" evidence="9">
    <location>
        <begin position="35"/>
        <end position="67"/>
    </location>
</feature>
<evidence type="ECO:0000256" key="4">
    <source>
        <dbReference type="ARBA" id="ARBA00029737"/>
    </source>
</evidence>
<evidence type="ECO:0000256" key="3">
    <source>
        <dbReference type="ARBA" id="ARBA00013646"/>
    </source>
</evidence>
<evidence type="ECO:0000256" key="7">
    <source>
        <dbReference type="ARBA" id="ARBA00053831"/>
    </source>
</evidence>
<dbReference type="GO" id="GO:0061630">
    <property type="term" value="F:ubiquitin protein ligase activity"/>
    <property type="evidence" value="ECO:0007669"/>
    <property type="project" value="UniProtKB-EC"/>
</dbReference>
<comment type="catalytic activity">
    <reaction evidence="1">
        <text>S-ubiquitinyl-[E2 ubiquitin-conjugating enzyme]-L-cysteine + [acceptor protein]-L-lysine = [E2 ubiquitin-conjugating enzyme]-L-cysteine + N(6)-ubiquitinyl-[acceptor protein]-L-lysine.</text>
        <dbReference type="EC" id="2.3.2.26"/>
    </reaction>
</comment>
<comment type="subunit">
    <text evidence="8">Interacts with UBE2C/UbcH10 (E2 ubiquitin-conjugating enzyme). In vitro, interacts with cyclin-B.</text>
</comment>
<dbReference type="GO" id="GO:0005634">
    <property type="term" value="C:nucleus"/>
    <property type="evidence" value="ECO:0007669"/>
    <property type="project" value="TreeGrafter"/>
</dbReference>
<dbReference type="EC" id="2.3.2.26" evidence="2"/>
<dbReference type="GO" id="GO:0000151">
    <property type="term" value="C:ubiquitin ligase complex"/>
    <property type="evidence" value="ECO:0007669"/>
    <property type="project" value="TreeGrafter"/>
</dbReference>
<dbReference type="GO" id="GO:0006513">
    <property type="term" value="P:protein monoubiquitination"/>
    <property type="evidence" value="ECO:0007669"/>
    <property type="project" value="TreeGrafter"/>
</dbReference>
<keyword evidence="10" id="KW-1185">Reference proteome</keyword>
<dbReference type="AlphaFoldDB" id="A0A915PRL5"/>
<organism evidence="10 11">
    <name type="scientific">Setaria digitata</name>
    <dbReference type="NCBI Taxonomy" id="48799"/>
    <lineage>
        <taxon>Eukaryota</taxon>
        <taxon>Metazoa</taxon>
        <taxon>Ecdysozoa</taxon>
        <taxon>Nematoda</taxon>
        <taxon>Chromadorea</taxon>
        <taxon>Rhabditida</taxon>
        <taxon>Spirurina</taxon>
        <taxon>Spiruromorpha</taxon>
        <taxon>Filarioidea</taxon>
        <taxon>Setariidae</taxon>
        <taxon>Setaria</taxon>
    </lineage>
</organism>
<dbReference type="InterPro" id="IPR019193">
    <property type="entry name" value="UBQ-conj_enz_E2-bd_prot"/>
</dbReference>
<evidence type="ECO:0000256" key="5">
    <source>
        <dbReference type="ARBA" id="ARBA00032234"/>
    </source>
</evidence>
<dbReference type="GO" id="GO:0031624">
    <property type="term" value="F:ubiquitin conjugating enzyme binding"/>
    <property type="evidence" value="ECO:0007669"/>
    <property type="project" value="TreeGrafter"/>
</dbReference>
<comment type="function">
    <text evidence="7">E3 ubiquitin-protein ligase which accepts ubiquitin from specific E2 ubiquitin-conjugating enzymes, and transfers it to substrates, generally promoting their degradation by the proteasome. Independently of its E3 ubiquitin-protein ligase activity, acts as an inhibitor of CPSF3 endonuclease activity by blocking CPSF3 active site.</text>
</comment>
<evidence type="ECO:0000256" key="1">
    <source>
        <dbReference type="ARBA" id="ARBA00000885"/>
    </source>
</evidence>
<dbReference type="PANTHER" id="PTHR31531:SF2">
    <property type="entry name" value="E3 UBIQUITIN-PROTEIN LIGASE E3D"/>
    <property type="match status" value="1"/>
</dbReference>
<evidence type="ECO:0000313" key="11">
    <source>
        <dbReference type="WBParaSite" id="sdigi.contig350.g7651.t1"/>
    </source>
</evidence>
<evidence type="ECO:0000256" key="8">
    <source>
        <dbReference type="ARBA" id="ARBA00064185"/>
    </source>
</evidence>
<name>A0A915PRL5_9BILA</name>